<keyword evidence="2" id="KW-1185">Reference proteome</keyword>
<evidence type="ECO:0008006" key="3">
    <source>
        <dbReference type="Google" id="ProtNLM"/>
    </source>
</evidence>
<dbReference type="Proteomes" id="UP000215914">
    <property type="component" value="Chromosome 12"/>
</dbReference>
<sequence length="79" mass="9044">MSDIIFRKKSETNRSVNFGNLWPNTTSTTLPKRVSDHCSLTLISDPKTFGPIPFICFNSWTSDPEWEQVAAKFVDEFCI</sequence>
<evidence type="ECO:0000313" key="2">
    <source>
        <dbReference type="Proteomes" id="UP000215914"/>
    </source>
</evidence>
<protein>
    <recommendedName>
        <fullName evidence="3">Endonuclease/exonuclease/phosphatase</fullName>
    </recommendedName>
</protein>
<accession>A0A251SZZ6</accession>
<name>A0A251SZZ6_HELAN</name>
<dbReference type="EMBL" id="CM007901">
    <property type="protein sequence ID" value="OTG04447.1"/>
    <property type="molecule type" value="Genomic_DNA"/>
</dbReference>
<dbReference type="AlphaFoldDB" id="A0A251SZZ6"/>
<reference evidence="2" key="1">
    <citation type="journal article" date="2017" name="Nature">
        <title>The sunflower genome provides insights into oil metabolism, flowering and Asterid evolution.</title>
        <authorList>
            <person name="Badouin H."/>
            <person name="Gouzy J."/>
            <person name="Grassa C.J."/>
            <person name="Murat F."/>
            <person name="Staton S.E."/>
            <person name="Cottret L."/>
            <person name="Lelandais-Briere C."/>
            <person name="Owens G.L."/>
            <person name="Carrere S."/>
            <person name="Mayjonade B."/>
            <person name="Legrand L."/>
            <person name="Gill N."/>
            <person name="Kane N.C."/>
            <person name="Bowers J.E."/>
            <person name="Hubner S."/>
            <person name="Bellec A."/>
            <person name="Berard A."/>
            <person name="Berges H."/>
            <person name="Blanchet N."/>
            <person name="Boniface M.C."/>
            <person name="Brunel D."/>
            <person name="Catrice O."/>
            <person name="Chaidir N."/>
            <person name="Claudel C."/>
            <person name="Donnadieu C."/>
            <person name="Faraut T."/>
            <person name="Fievet G."/>
            <person name="Helmstetter N."/>
            <person name="King M."/>
            <person name="Knapp S.J."/>
            <person name="Lai Z."/>
            <person name="Le Paslier M.C."/>
            <person name="Lippi Y."/>
            <person name="Lorenzon L."/>
            <person name="Mandel J.R."/>
            <person name="Marage G."/>
            <person name="Marchand G."/>
            <person name="Marquand E."/>
            <person name="Bret-Mestries E."/>
            <person name="Morien E."/>
            <person name="Nambeesan S."/>
            <person name="Nguyen T."/>
            <person name="Pegot-Espagnet P."/>
            <person name="Pouilly N."/>
            <person name="Raftis F."/>
            <person name="Sallet E."/>
            <person name="Schiex T."/>
            <person name="Thomas J."/>
            <person name="Vandecasteele C."/>
            <person name="Vares D."/>
            <person name="Vear F."/>
            <person name="Vautrin S."/>
            <person name="Crespi M."/>
            <person name="Mangin B."/>
            <person name="Burke J.M."/>
            <person name="Salse J."/>
            <person name="Munos S."/>
            <person name="Vincourt P."/>
            <person name="Rieseberg L.H."/>
            <person name="Langlade N.B."/>
        </authorList>
    </citation>
    <scope>NUCLEOTIDE SEQUENCE [LARGE SCALE GENOMIC DNA]</scope>
    <source>
        <strain evidence="2">cv. SF193</strain>
    </source>
</reference>
<organism evidence="1 2">
    <name type="scientific">Helianthus annuus</name>
    <name type="common">Common sunflower</name>
    <dbReference type="NCBI Taxonomy" id="4232"/>
    <lineage>
        <taxon>Eukaryota</taxon>
        <taxon>Viridiplantae</taxon>
        <taxon>Streptophyta</taxon>
        <taxon>Embryophyta</taxon>
        <taxon>Tracheophyta</taxon>
        <taxon>Spermatophyta</taxon>
        <taxon>Magnoliopsida</taxon>
        <taxon>eudicotyledons</taxon>
        <taxon>Gunneridae</taxon>
        <taxon>Pentapetalae</taxon>
        <taxon>asterids</taxon>
        <taxon>campanulids</taxon>
        <taxon>Asterales</taxon>
        <taxon>Asteraceae</taxon>
        <taxon>Asteroideae</taxon>
        <taxon>Heliantheae alliance</taxon>
        <taxon>Heliantheae</taxon>
        <taxon>Helianthus</taxon>
    </lineage>
</organism>
<dbReference type="InParanoid" id="A0A251SZZ6"/>
<gene>
    <name evidence="1" type="ORF">HannXRQ_Chr12g0362441</name>
</gene>
<evidence type="ECO:0000313" key="1">
    <source>
        <dbReference type="EMBL" id="OTG04447.1"/>
    </source>
</evidence>
<proteinExistence type="predicted"/>